<feature type="transmembrane region" description="Helical" evidence="6">
    <location>
        <begin position="222"/>
        <end position="240"/>
    </location>
</feature>
<name>A0A399D2K0_9BACT</name>
<feature type="transmembrane region" description="Helical" evidence="6">
    <location>
        <begin position="157"/>
        <end position="175"/>
    </location>
</feature>
<evidence type="ECO:0000256" key="1">
    <source>
        <dbReference type="ARBA" id="ARBA00004651"/>
    </source>
</evidence>
<keyword evidence="3 6" id="KW-0812">Transmembrane</keyword>
<dbReference type="InterPro" id="IPR050833">
    <property type="entry name" value="Poly_Biosynth_Transport"/>
</dbReference>
<comment type="caution">
    <text evidence="7">The sequence shown here is derived from an EMBL/GenBank/DDBJ whole genome shotgun (WGS) entry which is preliminary data.</text>
</comment>
<reference evidence="7 8" key="1">
    <citation type="journal article" date="2015" name="Int. J. Syst. Evol. Microbiol.">
        <title>Mariniphaga sediminis sp. nov., isolated from coastal sediment.</title>
        <authorList>
            <person name="Wang F.Q."/>
            <person name="Shen Q.Y."/>
            <person name="Chen G.J."/>
            <person name="Du Z.J."/>
        </authorList>
    </citation>
    <scope>NUCLEOTIDE SEQUENCE [LARGE SCALE GENOMIC DNA]</scope>
    <source>
        <strain evidence="7 8">SY21</strain>
    </source>
</reference>
<sequence length="492" mass="55703">MGIIIRQSIKGSFWSYLGVGIGFITTAYLFPNYLSTDTIGLFGLLLSWSLLFAQFSSLGFHGVTSRLFPYFRDKNKGHNGYLFIASIVILTGFLLFLIFFWFFRPYLVESNLEKSKIFADYIDLLIPLTFFALLFVQLDTFNKLLYNAVFGTFLQEFLQRILIFSVTLLFVFNILNLHQLILTYTVAVCAKTVVLIGYLVAKGEMNLKPQLKFIQPKLRKEMVSVAAYSILTGLGGSIVFNIDKILINQMLGLSATGVYTIAFFFGTLVIIPSRPLLRITGTLIADAWKRNDLAYIGEVYKKSCLNQFIIGAFLFGGIWINIDNILTILGPEYNDAKWVIFFIGLGYLVDMLTGANAQIIAFSKYYRVALYFMLVLIILVVVTIFLFVPVWGITGAAIAIAASIATNNVMRLIFLKVKYQMQPFNKNTFFIALIFMGSVLISNLLPEIQLIADILLRSILFTVIFVVLTISFKISEDVNQIKDTWMNKIQKK</sequence>
<keyword evidence="5 6" id="KW-0472">Membrane</keyword>
<proteinExistence type="predicted"/>
<dbReference type="InterPro" id="IPR002797">
    <property type="entry name" value="Polysacc_synth"/>
</dbReference>
<feature type="transmembrane region" description="Helical" evidence="6">
    <location>
        <begin position="39"/>
        <end position="60"/>
    </location>
</feature>
<accession>A0A399D2K0</accession>
<evidence type="ECO:0000256" key="5">
    <source>
        <dbReference type="ARBA" id="ARBA00023136"/>
    </source>
</evidence>
<evidence type="ECO:0000256" key="4">
    <source>
        <dbReference type="ARBA" id="ARBA00022989"/>
    </source>
</evidence>
<dbReference type="RefSeq" id="WP_119350482.1">
    <property type="nucleotide sequence ID" value="NZ_QWET01000009.1"/>
</dbReference>
<gene>
    <name evidence="7" type="ORF">D1164_13265</name>
</gene>
<evidence type="ECO:0000313" key="7">
    <source>
        <dbReference type="EMBL" id="RIH64610.1"/>
    </source>
</evidence>
<feature type="transmembrane region" description="Helical" evidence="6">
    <location>
        <begin position="393"/>
        <end position="415"/>
    </location>
</feature>
<feature type="transmembrane region" description="Helical" evidence="6">
    <location>
        <begin position="451"/>
        <end position="472"/>
    </location>
</feature>
<feature type="transmembrane region" description="Helical" evidence="6">
    <location>
        <begin position="246"/>
        <end position="271"/>
    </location>
</feature>
<feature type="transmembrane region" description="Helical" evidence="6">
    <location>
        <begin position="181"/>
        <end position="201"/>
    </location>
</feature>
<evidence type="ECO:0000256" key="3">
    <source>
        <dbReference type="ARBA" id="ARBA00022692"/>
    </source>
</evidence>
<feature type="transmembrane region" description="Helical" evidence="6">
    <location>
        <begin position="118"/>
        <end position="136"/>
    </location>
</feature>
<dbReference type="EMBL" id="QWET01000009">
    <property type="protein sequence ID" value="RIH64610.1"/>
    <property type="molecule type" value="Genomic_DNA"/>
</dbReference>
<protein>
    <submittedName>
        <fullName evidence="7">Lipopolysaccharide biosynthesis protein</fullName>
    </submittedName>
</protein>
<dbReference type="Proteomes" id="UP000266441">
    <property type="component" value="Unassembled WGS sequence"/>
</dbReference>
<evidence type="ECO:0000256" key="2">
    <source>
        <dbReference type="ARBA" id="ARBA00022475"/>
    </source>
</evidence>
<organism evidence="7 8">
    <name type="scientific">Mariniphaga sediminis</name>
    <dbReference type="NCBI Taxonomy" id="1628158"/>
    <lineage>
        <taxon>Bacteria</taxon>
        <taxon>Pseudomonadati</taxon>
        <taxon>Bacteroidota</taxon>
        <taxon>Bacteroidia</taxon>
        <taxon>Marinilabiliales</taxon>
        <taxon>Prolixibacteraceae</taxon>
        <taxon>Mariniphaga</taxon>
    </lineage>
</organism>
<dbReference type="OrthoDB" id="88014at2"/>
<feature type="transmembrane region" description="Helical" evidence="6">
    <location>
        <begin position="12"/>
        <end position="33"/>
    </location>
</feature>
<keyword evidence="4 6" id="KW-1133">Transmembrane helix</keyword>
<comment type="subcellular location">
    <subcellularLocation>
        <location evidence="1">Cell membrane</location>
        <topology evidence="1">Multi-pass membrane protein</topology>
    </subcellularLocation>
</comment>
<feature type="transmembrane region" description="Helical" evidence="6">
    <location>
        <begin position="81"/>
        <end position="103"/>
    </location>
</feature>
<dbReference type="Pfam" id="PF01943">
    <property type="entry name" value="Polysacc_synt"/>
    <property type="match status" value="1"/>
</dbReference>
<dbReference type="PANTHER" id="PTHR30250:SF11">
    <property type="entry name" value="O-ANTIGEN TRANSPORTER-RELATED"/>
    <property type="match status" value="1"/>
</dbReference>
<dbReference type="GO" id="GO:0005886">
    <property type="term" value="C:plasma membrane"/>
    <property type="evidence" value="ECO:0007669"/>
    <property type="project" value="UniProtKB-SubCell"/>
</dbReference>
<feature type="transmembrane region" description="Helical" evidence="6">
    <location>
        <begin position="338"/>
        <end position="361"/>
    </location>
</feature>
<evidence type="ECO:0000313" key="8">
    <source>
        <dbReference type="Proteomes" id="UP000266441"/>
    </source>
</evidence>
<dbReference type="PANTHER" id="PTHR30250">
    <property type="entry name" value="PST FAMILY PREDICTED COLANIC ACID TRANSPORTER"/>
    <property type="match status" value="1"/>
</dbReference>
<keyword evidence="8" id="KW-1185">Reference proteome</keyword>
<evidence type="ECO:0000256" key="6">
    <source>
        <dbReference type="SAM" id="Phobius"/>
    </source>
</evidence>
<feature type="transmembrane region" description="Helical" evidence="6">
    <location>
        <begin position="427"/>
        <end position="445"/>
    </location>
</feature>
<dbReference type="AlphaFoldDB" id="A0A399D2K0"/>
<keyword evidence="2" id="KW-1003">Cell membrane</keyword>
<feature type="transmembrane region" description="Helical" evidence="6">
    <location>
        <begin position="368"/>
        <end position="387"/>
    </location>
</feature>
<feature type="transmembrane region" description="Helical" evidence="6">
    <location>
        <begin position="308"/>
        <end position="326"/>
    </location>
</feature>